<dbReference type="PANTHER" id="PTHR43027:SF2">
    <property type="entry name" value="TRANSPORT PERMEASE PROTEIN"/>
    <property type="match status" value="1"/>
</dbReference>
<evidence type="ECO:0000256" key="2">
    <source>
        <dbReference type="ARBA" id="ARBA00022692"/>
    </source>
</evidence>
<organism evidence="7 8">
    <name type="scientific">Dysgonomonas mossii</name>
    <dbReference type="NCBI Taxonomy" id="163665"/>
    <lineage>
        <taxon>Bacteria</taxon>
        <taxon>Pseudomonadati</taxon>
        <taxon>Bacteroidota</taxon>
        <taxon>Bacteroidia</taxon>
        <taxon>Bacteroidales</taxon>
        <taxon>Dysgonomonadaceae</taxon>
        <taxon>Dysgonomonas</taxon>
    </lineage>
</organism>
<evidence type="ECO:0000313" key="8">
    <source>
        <dbReference type="Proteomes" id="UP000298285"/>
    </source>
</evidence>
<reference evidence="7 8" key="1">
    <citation type="submission" date="2019-03" db="EMBL/GenBank/DDBJ databases">
        <title>Diversity of the mouse oral microbiome.</title>
        <authorList>
            <person name="Joseph S."/>
            <person name="Aduse-Opoku J."/>
            <person name="Curtis M."/>
            <person name="Wade W."/>
            <person name="Hashim A."/>
        </authorList>
    </citation>
    <scope>NUCLEOTIDE SEQUENCE [LARGE SCALE GENOMIC DNA]</scope>
    <source>
        <strain evidence="7 8">P11</strain>
    </source>
</reference>
<sequence length="372" mass="41898">MSIKESIKTNQLYQLFKTQFLLTIREPEVLFWGMIFPVLISIGLGLAFTQQTESKFNVILVEKNKTELDSLLHIYGTNVQSKDGNVLNWKISNKELGNTVFKFSQSDWDSAIISLKRGEADVIVTDSLGKAIYHFDPLNTQSQLAYMKLSALVKSPDLTMNAENTNIEPLTLLGVRYIDFLIPGLIAFGLMSSIMWGISYTIIERRSQKLLRRMVATPMKKSNFLFALMFVRILMNVVESLILLFFAWLIFDIHIQGNIGALIVLFLAGNLAFTGIAILVASRTTKTEVGTGWINAVQMPMMLLSGIFFSYHNFPEWSISTIKLLPLTALTDGIRSIFNEGAGWMEVIYPTCTLSALGIICFVIGMKLFKWN</sequence>
<evidence type="ECO:0000256" key="5">
    <source>
        <dbReference type="SAM" id="Phobius"/>
    </source>
</evidence>
<feature type="transmembrane region" description="Helical" evidence="5">
    <location>
        <begin position="257"/>
        <end position="281"/>
    </location>
</feature>
<dbReference type="OrthoDB" id="9788252at2"/>
<comment type="subcellular location">
    <subcellularLocation>
        <location evidence="1">Membrane</location>
        <topology evidence="1">Multi-pass membrane protein</topology>
    </subcellularLocation>
</comment>
<feature type="transmembrane region" description="Helical" evidence="5">
    <location>
        <begin position="293"/>
        <end position="311"/>
    </location>
</feature>
<evidence type="ECO:0000259" key="6">
    <source>
        <dbReference type="PROSITE" id="PS51012"/>
    </source>
</evidence>
<dbReference type="EMBL" id="SPPK01000001">
    <property type="protein sequence ID" value="TFU91194.1"/>
    <property type="molecule type" value="Genomic_DNA"/>
</dbReference>
<keyword evidence="2 5" id="KW-0812">Transmembrane</keyword>
<dbReference type="Pfam" id="PF12698">
    <property type="entry name" value="ABC2_membrane_3"/>
    <property type="match status" value="1"/>
</dbReference>
<name>A0A4Y9ITY2_9BACT</name>
<proteinExistence type="predicted"/>
<accession>A0A4Y9ITY2</accession>
<feature type="transmembrane region" description="Helical" evidence="5">
    <location>
        <begin position="347"/>
        <end position="369"/>
    </location>
</feature>
<protein>
    <submittedName>
        <fullName evidence="7">ABC transporter permease</fullName>
    </submittedName>
</protein>
<dbReference type="GO" id="GO:0016020">
    <property type="term" value="C:membrane"/>
    <property type="evidence" value="ECO:0007669"/>
    <property type="project" value="UniProtKB-SubCell"/>
</dbReference>
<comment type="caution">
    <text evidence="7">The sequence shown here is derived from an EMBL/GenBank/DDBJ whole genome shotgun (WGS) entry which is preliminary data.</text>
</comment>
<dbReference type="RefSeq" id="WP_135104209.1">
    <property type="nucleotide sequence ID" value="NZ_JADGKW010000001.1"/>
</dbReference>
<dbReference type="InterPro" id="IPR052902">
    <property type="entry name" value="ABC-2_transporter"/>
</dbReference>
<feature type="transmembrane region" description="Helical" evidence="5">
    <location>
        <begin position="180"/>
        <end position="203"/>
    </location>
</feature>
<dbReference type="AlphaFoldDB" id="A0A4Y9ITY2"/>
<evidence type="ECO:0000256" key="1">
    <source>
        <dbReference type="ARBA" id="ARBA00004141"/>
    </source>
</evidence>
<evidence type="ECO:0000313" key="7">
    <source>
        <dbReference type="EMBL" id="TFU91194.1"/>
    </source>
</evidence>
<keyword evidence="4 5" id="KW-0472">Membrane</keyword>
<dbReference type="InterPro" id="IPR047817">
    <property type="entry name" value="ABC2_TM_bact-type"/>
</dbReference>
<feature type="domain" description="ABC transmembrane type-2" evidence="6">
    <location>
        <begin position="147"/>
        <end position="372"/>
    </location>
</feature>
<gene>
    <name evidence="7" type="ORF">E4T88_04200</name>
</gene>
<dbReference type="PROSITE" id="PS51012">
    <property type="entry name" value="ABC_TM2"/>
    <property type="match status" value="1"/>
</dbReference>
<dbReference type="GO" id="GO:0140359">
    <property type="term" value="F:ABC-type transporter activity"/>
    <property type="evidence" value="ECO:0007669"/>
    <property type="project" value="InterPro"/>
</dbReference>
<evidence type="ECO:0000256" key="3">
    <source>
        <dbReference type="ARBA" id="ARBA00022989"/>
    </source>
</evidence>
<dbReference type="Proteomes" id="UP000298285">
    <property type="component" value="Unassembled WGS sequence"/>
</dbReference>
<feature type="transmembrane region" description="Helical" evidence="5">
    <location>
        <begin position="29"/>
        <end position="48"/>
    </location>
</feature>
<evidence type="ECO:0000256" key="4">
    <source>
        <dbReference type="ARBA" id="ARBA00023136"/>
    </source>
</evidence>
<dbReference type="InterPro" id="IPR013525">
    <property type="entry name" value="ABC2_TM"/>
</dbReference>
<dbReference type="PANTHER" id="PTHR43027">
    <property type="entry name" value="DOXORUBICIN RESISTANCE ABC TRANSPORTER PERMEASE PROTEIN DRRC-RELATED"/>
    <property type="match status" value="1"/>
</dbReference>
<feature type="transmembrane region" description="Helical" evidence="5">
    <location>
        <begin position="224"/>
        <end position="251"/>
    </location>
</feature>
<keyword evidence="3 5" id="KW-1133">Transmembrane helix</keyword>